<keyword evidence="3" id="KW-1185">Reference proteome</keyword>
<proteinExistence type="predicted"/>
<evidence type="ECO:0000313" key="3">
    <source>
        <dbReference type="Proteomes" id="UP000605897"/>
    </source>
</evidence>
<gene>
    <name evidence="2" type="ORF">GCM10017786_25540</name>
</gene>
<name>A0ABQ3IUW6_9PSEU</name>
<dbReference type="EMBL" id="BNAU01000002">
    <property type="protein sequence ID" value="GHE91868.1"/>
    <property type="molecule type" value="Genomic_DNA"/>
</dbReference>
<evidence type="ECO:0000259" key="1">
    <source>
        <dbReference type="PROSITE" id="PS51186"/>
    </source>
</evidence>
<evidence type="ECO:0000313" key="2">
    <source>
        <dbReference type="EMBL" id="GHE91868.1"/>
    </source>
</evidence>
<comment type="caution">
    <text evidence="2">The sequence shown here is derived from an EMBL/GenBank/DDBJ whole genome shotgun (WGS) entry which is preliminary data.</text>
</comment>
<dbReference type="Proteomes" id="UP000605897">
    <property type="component" value="Unassembled WGS sequence"/>
</dbReference>
<dbReference type="SUPFAM" id="SSF55729">
    <property type="entry name" value="Acyl-CoA N-acyltransferases (Nat)"/>
    <property type="match status" value="1"/>
</dbReference>
<dbReference type="Gene3D" id="3.40.630.30">
    <property type="match status" value="1"/>
</dbReference>
<dbReference type="InterPro" id="IPR016181">
    <property type="entry name" value="Acyl_CoA_acyltransferase"/>
</dbReference>
<dbReference type="PROSITE" id="PS51186">
    <property type="entry name" value="GNAT"/>
    <property type="match status" value="1"/>
</dbReference>
<dbReference type="InterPro" id="IPR000182">
    <property type="entry name" value="GNAT_dom"/>
</dbReference>
<reference evidence="3" key="1">
    <citation type="journal article" date="2019" name="Int. J. Syst. Evol. Microbiol.">
        <title>The Global Catalogue of Microorganisms (GCM) 10K type strain sequencing project: providing services to taxonomists for standard genome sequencing and annotation.</title>
        <authorList>
            <consortium name="The Broad Institute Genomics Platform"/>
            <consortium name="The Broad Institute Genome Sequencing Center for Infectious Disease"/>
            <person name="Wu L."/>
            <person name="Ma J."/>
        </authorList>
    </citation>
    <scope>NUCLEOTIDE SEQUENCE [LARGE SCALE GENOMIC DNA]</scope>
    <source>
        <strain evidence="3">CGMCC 4.7677</strain>
    </source>
</reference>
<protein>
    <recommendedName>
        <fullName evidence="1">N-acetyltransferase domain-containing protein</fullName>
    </recommendedName>
</protein>
<accession>A0ABQ3IUW6</accession>
<sequence>MTGVITLEELDGTSIAHVADLVLACSAGTLRNRFFLPGQPEPRDILDRYRRYLLAGPPHGVALVAFSGGAAAGLLNLVAGEPGVAELGIMVADPWQRRGIATGLASWLRASGRWAGWTVRAVTQADNAAAKALLRGQGFRLLRGVERGEYRYELTMPGLGDGEWADGAARPEAESAGRAAWPAGLGA</sequence>
<organism evidence="2 3">
    <name type="scientific">Amycolatopsis deserti</name>
    <dbReference type="NCBI Taxonomy" id="185696"/>
    <lineage>
        <taxon>Bacteria</taxon>
        <taxon>Bacillati</taxon>
        <taxon>Actinomycetota</taxon>
        <taxon>Actinomycetes</taxon>
        <taxon>Pseudonocardiales</taxon>
        <taxon>Pseudonocardiaceae</taxon>
        <taxon>Amycolatopsis</taxon>
    </lineage>
</organism>
<dbReference type="Pfam" id="PF00583">
    <property type="entry name" value="Acetyltransf_1"/>
    <property type="match status" value="1"/>
</dbReference>
<dbReference type="RefSeq" id="WP_229874436.1">
    <property type="nucleotide sequence ID" value="NZ_BNAU01000002.1"/>
</dbReference>
<feature type="domain" description="N-acetyltransferase" evidence="1">
    <location>
        <begin position="5"/>
        <end position="157"/>
    </location>
</feature>